<accession>A0A381NRG8</accession>
<reference evidence="2" key="1">
    <citation type="submission" date="2018-05" db="EMBL/GenBank/DDBJ databases">
        <authorList>
            <person name="Lanie J.A."/>
            <person name="Ng W.-L."/>
            <person name="Kazmierczak K.M."/>
            <person name="Andrzejewski T.M."/>
            <person name="Davidsen T.M."/>
            <person name="Wayne K.J."/>
            <person name="Tettelin H."/>
            <person name="Glass J.I."/>
            <person name="Rusch D."/>
            <person name="Podicherti R."/>
            <person name="Tsui H.-C.T."/>
            <person name="Winkler M.E."/>
        </authorList>
    </citation>
    <scope>NUCLEOTIDE SEQUENCE</scope>
</reference>
<protein>
    <recommendedName>
        <fullName evidence="3">Gamma-glutamyltransferase</fullName>
    </recommendedName>
</protein>
<dbReference type="PRINTS" id="PR01210">
    <property type="entry name" value="GGTRANSPTASE"/>
</dbReference>
<organism evidence="2">
    <name type="scientific">marine metagenome</name>
    <dbReference type="NCBI Taxonomy" id="408172"/>
    <lineage>
        <taxon>unclassified sequences</taxon>
        <taxon>metagenomes</taxon>
        <taxon>ecological metagenomes</taxon>
    </lineage>
</organism>
<name>A0A381NRG8_9ZZZZ</name>
<dbReference type="InterPro" id="IPR029055">
    <property type="entry name" value="Ntn_hydrolases_N"/>
</dbReference>
<dbReference type="Gene3D" id="3.60.20.40">
    <property type="match status" value="1"/>
</dbReference>
<dbReference type="EMBL" id="UINC01000520">
    <property type="protein sequence ID" value="SUZ56714.1"/>
    <property type="molecule type" value="Genomic_DNA"/>
</dbReference>
<dbReference type="InterPro" id="IPR052896">
    <property type="entry name" value="GGT-like_enzyme"/>
</dbReference>
<dbReference type="Pfam" id="PF01019">
    <property type="entry name" value="G_glu_transpept"/>
    <property type="match status" value="1"/>
</dbReference>
<evidence type="ECO:0000256" key="1">
    <source>
        <dbReference type="SAM" id="MobiDB-lite"/>
    </source>
</evidence>
<dbReference type="Gene3D" id="1.10.246.130">
    <property type="match status" value="1"/>
</dbReference>
<dbReference type="PANTHER" id="PTHR43881">
    <property type="entry name" value="GAMMA-GLUTAMYLTRANSPEPTIDASE (AFU_ORTHOLOGUE AFUA_4G13580)"/>
    <property type="match status" value="1"/>
</dbReference>
<dbReference type="InterPro" id="IPR043137">
    <property type="entry name" value="GGT_ssub_C"/>
</dbReference>
<dbReference type="AlphaFoldDB" id="A0A381NRG8"/>
<dbReference type="InterPro" id="IPR043138">
    <property type="entry name" value="GGT_lsub"/>
</dbReference>
<feature type="region of interest" description="Disordered" evidence="1">
    <location>
        <begin position="338"/>
        <end position="373"/>
    </location>
</feature>
<evidence type="ECO:0008006" key="3">
    <source>
        <dbReference type="Google" id="ProtNLM"/>
    </source>
</evidence>
<dbReference type="SUPFAM" id="SSF56235">
    <property type="entry name" value="N-terminal nucleophile aminohydrolases (Ntn hydrolases)"/>
    <property type="match status" value="1"/>
</dbReference>
<gene>
    <name evidence="2" type="ORF">METZ01_LOCUS9568</name>
</gene>
<proteinExistence type="predicted"/>
<dbReference type="PANTHER" id="PTHR43881:SF1">
    <property type="entry name" value="GAMMA-GLUTAMYLTRANSPEPTIDASE (AFU_ORTHOLOGUE AFUA_4G13580)"/>
    <property type="match status" value="1"/>
</dbReference>
<sequence length="565" mass="62103">MVSAGHYLAAAAGYRILEQGGNAVDAGVASGIAINVTLPNATNFGGVAPIMIYMSDSAEVKTISGLGRWPKATSRDFFANELGGNIPKGIHRTIVPSAPDAWLTAIEKFGTLSLKEVLQPALELARDGFPISNTTSSVLKRLSTSVDRESDEWRSTFDLFSRNGNILDEGDLLVQPELARTFERLIDVEGLNLTSGRKVAIRAARDYFYKGAIAEELVNYSKSLGGRLSMSDMAEFQVEIERPSTAQYKEFDIMTCGPWSQGPVTAQVLQMLQEDEISSMYPNSADYIHLLSQTLNLAFSDRHHYYGDPDFVDVPMKGLLSSEYTRMQRSRVAMESACTEMPDPGNPWPFEGIADPNRRRQNPPANPDSLEQDTSYTCVVDRWGNSFSATPSDAVFGSPIVPSLGLMISSRGTQSWLDEDHPSSVAPWKRPRLTPNPAMAFKNGKLFMPFGTPGGDAQCPAMVQTFLNIVEFGMNPQEAIEAPRFVPWNYPNSFWPHAYHPGLIQLEGRISREVGRELSRRGHNVEYLGDWSASMGAMSAIVVDHQNGSLCAGADPRRDAYAIGR</sequence>
<evidence type="ECO:0000313" key="2">
    <source>
        <dbReference type="EMBL" id="SUZ56714.1"/>
    </source>
</evidence>